<dbReference type="Proteomes" id="UP000813385">
    <property type="component" value="Unassembled WGS sequence"/>
</dbReference>
<dbReference type="InterPro" id="IPR035994">
    <property type="entry name" value="Nucleoside_phosphorylase_sf"/>
</dbReference>
<dbReference type="PANTHER" id="PTHR46082">
    <property type="entry name" value="ATP/GTP-BINDING PROTEIN-RELATED"/>
    <property type="match status" value="1"/>
</dbReference>
<dbReference type="GO" id="GO:0009116">
    <property type="term" value="P:nucleoside metabolic process"/>
    <property type="evidence" value="ECO:0007669"/>
    <property type="project" value="InterPro"/>
</dbReference>
<dbReference type="PANTHER" id="PTHR46082:SF6">
    <property type="entry name" value="AAA+ ATPASE DOMAIN-CONTAINING PROTEIN-RELATED"/>
    <property type="match status" value="1"/>
</dbReference>
<keyword evidence="4" id="KW-1185">Reference proteome</keyword>
<proteinExistence type="predicted"/>
<feature type="chain" id="PRO_5035435328" evidence="1">
    <location>
        <begin position="19"/>
        <end position="484"/>
    </location>
</feature>
<dbReference type="InterPro" id="IPR053137">
    <property type="entry name" value="NLR-like"/>
</dbReference>
<dbReference type="Gene3D" id="3.40.50.1580">
    <property type="entry name" value="Nucleoside phosphorylase domain"/>
    <property type="match status" value="1"/>
</dbReference>
<dbReference type="EMBL" id="JAGPXD010000002">
    <property type="protein sequence ID" value="KAH7368130.1"/>
    <property type="molecule type" value="Genomic_DNA"/>
</dbReference>
<evidence type="ECO:0000313" key="4">
    <source>
        <dbReference type="Proteomes" id="UP000813385"/>
    </source>
</evidence>
<dbReference type="OrthoDB" id="427518at2759"/>
<comment type="caution">
    <text evidence="3">The sequence shown here is derived from an EMBL/GenBank/DDBJ whole genome shotgun (WGS) entry which is preliminary data.</text>
</comment>
<reference evidence="3" key="1">
    <citation type="journal article" date="2021" name="Nat. Commun.">
        <title>Genetic determinants of endophytism in the Arabidopsis root mycobiome.</title>
        <authorList>
            <person name="Mesny F."/>
            <person name="Miyauchi S."/>
            <person name="Thiergart T."/>
            <person name="Pickel B."/>
            <person name="Atanasova L."/>
            <person name="Karlsson M."/>
            <person name="Huettel B."/>
            <person name="Barry K.W."/>
            <person name="Haridas S."/>
            <person name="Chen C."/>
            <person name="Bauer D."/>
            <person name="Andreopoulos W."/>
            <person name="Pangilinan J."/>
            <person name="LaButti K."/>
            <person name="Riley R."/>
            <person name="Lipzen A."/>
            <person name="Clum A."/>
            <person name="Drula E."/>
            <person name="Henrissat B."/>
            <person name="Kohler A."/>
            <person name="Grigoriev I.V."/>
            <person name="Martin F.M."/>
            <person name="Hacquard S."/>
        </authorList>
    </citation>
    <scope>NUCLEOTIDE SEQUENCE</scope>
    <source>
        <strain evidence="3">MPI-CAGE-AT-0016</strain>
    </source>
</reference>
<dbReference type="InterPro" id="IPR000845">
    <property type="entry name" value="Nucleoside_phosphorylase_d"/>
</dbReference>
<evidence type="ECO:0000259" key="2">
    <source>
        <dbReference type="Pfam" id="PF01048"/>
    </source>
</evidence>
<sequence length="484" mass="53269">MHFNALFLLSALVPTACTFQFLRPDTSKPFNYSEPVVFEWSPDENLQVPHSSMRWLKLHFHSTGVWPISDAIDWRGNITSHVWDAPEWFEYMEDVDQQLFDGKRNFFSANFYSSPNFTFIESAMSIETDKFEIVGYPHLSAGASGASARLSVGVALAIAASALSRLSKFAMTICQFPGRRAFQIGIICALPLEAEAVLAVFDRFWDDRGQVIGKAPGDQNIYTSGRIGHHNVVLVHMPGKGKAYAASSAANLRLSFPNIKLVLVVGICGAVPASVARDEVILGDVMISEGIVQYDLDRQLQGHSQQKAKAPDMDVRATLARLQSEGGHKALLSGTSAYLKGLQKMPHLRAAYPGAQQDRLFQPTYNHRSPNMTCEECGCNGPTVFSRTLYRETSPIPSVHFGLIASGDTVMKSAMHRDAIAKREGVIAFEMEGAGMWDVLFPSVVIKGAADYADSHKSKMWQRYAAATAAACARAFLDNWHPVD</sequence>
<organism evidence="3 4">
    <name type="scientific">Plectosphaerella cucumerina</name>
    <dbReference type="NCBI Taxonomy" id="40658"/>
    <lineage>
        <taxon>Eukaryota</taxon>
        <taxon>Fungi</taxon>
        <taxon>Dikarya</taxon>
        <taxon>Ascomycota</taxon>
        <taxon>Pezizomycotina</taxon>
        <taxon>Sordariomycetes</taxon>
        <taxon>Hypocreomycetidae</taxon>
        <taxon>Glomerellales</taxon>
        <taxon>Plectosphaerellaceae</taxon>
        <taxon>Plectosphaerella</taxon>
    </lineage>
</organism>
<dbReference type="SUPFAM" id="SSF53167">
    <property type="entry name" value="Purine and uridine phosphorylases"/>
    <property type="match status" value="1"/>
</dbReference>
<dbReference type="GO" id="GO:0003824">
    <property type="term" value="F:catalytic activity"/>
    <property type="evidence" value="ECO:0007669"/>
    <property type="project" value="InterPro"/>
</dbReference>
<dbReference type="Pfam" id="PF01048">
    <property type="entry name" value="PNP_UDP_1"/>
    <property type="match status" value="1"/>
</dbReference>
<name>A0A8K0X6B2_9PEZI</name>
<evidence type="ECO:0000256" key="1">
    <source>
        <dbReference type="SAM" id="SignalP"/>
    </source>
</evidence>
<evidence type="ECO:0000313" key="3">
    <source>
        <dbReference type="EMBL" id="KAH7368130.1"/>
    </source>
</evidence>
<protein>
    <submittedName>
        <fullName evidence="3">Nucleoside phosphorylase domain-containing protein</fullName>
    </submittedName>
</protein>
<feature type="domain" description="Nucleoside phosphorylase" evidence="2">
    <location>
        <begin position="184"/>
        <end position="439"/>
    </location>
</feature>
<feature type="signal peptide" evidence="1">
    <location>
        <begin position="1"/>
        <end position="18"/>
    </location>
</feature>
<accession>A0A8K0X6B2</accession>
<dbReference type="AlphaFoldDB" id="A0A8K0X6B2"/>
<keyword evidence="1" id="KW-0732">Signal</keyword>
<gene>
    <name evidence="3" type="ORF">B0T11DRAFT_326337</name>
</gene>